<reference evidence="1" key="1">
    <citation type="submission" date="2013-04" db="EMBL/GenBank/DDBJ databases">
        <title>The genome sequencing project of 58 acetic acid bacteria.</title>
        <authorList>
            <person name="Okamoto-Kainuma A."/>
            <person name="Ishikawa M."/>
            <person name="Umino S."/>
            <person name="Koizumi Y."/>
            <person name="Shiwa Y."/>
            <person name="Yoshikawa H."/>
            <person name="Matsutani M."/>
            <person name="Matsushita K."/>
        </authorList>
    </citation>
    <scope>NUCLEOTIDE SEQUENCE</scope>
    <source>
        <strain evidence="1">NRIC 0228</strain>
    </source>
</reference>
<accession>A0ABQ0QCV6</accession>
<evidence type="ECO:0000313" key="2">
    <source>
        <dbReference type="Proteomes" id="UP001061070"/>
    </source>
</evidence>
<sequence length="101" mass="11628">MTEQEKILKDYQEEFAKTTVDDFLPFEHNGKTYDHFEMRYPSYSELEAHPDIMSDNPNKARSATVKLAKLCVKNVEKKTDIDAFPSYAVLAMAAWVGKHIV</sequence>
<dbReference type="EMBL" id="BAQW01000010">
    <property type="protein sequence ID" value="GBR14082.1"/>
    <property type="molecule type" value="Genomic_DNA"/>
</dbReference>
<organism evidence="1 2">
    <name type="scientific">Gluconobacter frateurii NRIC 0228</name>
    <dbReference type="NCBI Taxonomy" id="1307946"/>
    <lineage>
        <taxon>Bacteria</taxon>
        <taxon>Pseudomonadati</taxon>
        <taxon>Pseudomonadota</taxon>
        <taxon>Alphaproteobacteria</taxon>
        <taxon>Acetobacterales</taxon>
        <taxon>Acetobacteraceae</taxon>
        <taxon>Gluconobacter</taxon>
    </lineage>
</organism>
<name>A0ABQ0QCV6_9PROT</name>
<protein>
    <recommendedName>
        <fullName evidence="3">Phage protein</fullName>
    </recommendedName>
</protein>
<comment type="caution">
    <text evidence="1">The sequence shown here is derived from an EMBL/GenBank/DDBJ whole genome shotgun (WGS) entry which is preliminary data.</text>
</comment>
<proteinExistence type="predicted"/>
<evidence type="ECO:0008006" key="3">
    <source>
        <dbReference type="Google" id="ProtNLM"/>
    </source>
</evidence>
<gene>
    <name evidence="1" type="ORF">AA0228_2170</name>
</gene>
<keyword evidence="2" id="KW-1185">Reference proteome</keyword>
<dbReference type="Proteomes" id="UP001061070">
    <property type="component" value="Unassembled WGS sequence"/>
</dbReference>
<evidence type="ECO:0000313" key="1">
    <source>
        <dbReference type="EMBL" id="GBR14082.1"/>
    </source>
</evidence>